<dbReference type="AlphaFoldDB" id="A0AAE3ZM35"/>
<dbReference type="SMART" id="SM01043">
    <property type="entry name" value="BTAD"/>
    <property type="match status" value="1"/>
</dbReference>
<sequence>MRFQVLGPVRAGETVLAPKPRALLAVLLAVRGRPVTVDRLVAELWPDGAPPTATATLQMHVSALRKAVGDRLRTVSAGYRLDLTGAVLDAAEFERTGALALWHGEAYDDVPAGPAVAADAARLAELRLDARRRWAEHALADGRHAEAATELAGWVAAEPTTEPLVRQLILALYRCGRAGDALRAHRRTAAALAALETTPSPALDALAEAVRRQDPTLDAPVPGVPARPNRFIGRRAELDRAIGLLGTARLLTVAGPGGAGKTRLSLELARSVAADHDAVHVVELAEHRDGPLDARLAAAIGAPEEPGVPLLDTITRRLTGRTLLILDNCEHVRPATAGLAGALLAAAPGLRLVATSRERLGLDGEVVFALDGLATPDAVRLLADRVAAARGGVALTPAEHEVAGELCRRLDGLPLAIELAAARLRALPLAEIMSRLDRRLDLLTGVAPAARHRTMRAAIDWGYDLLDRPQQELLRRLGVFGGGFDLTAAGAVAGTDALDPLTQLVDRSMVERRDGRYRLIETIREYARERLDPAERADAYRRLAGLCENRLATPPPVDGPAHTAWLAGIAADHDTITGAIDWALRDGDAAQGLRIAAGMWWYWWVAGRMAEGRARLGRALEASPPEPSAARAAALRAAASLARNSGDLTAARRLGEDCLAVLRSLGDAGRPGLVAALNNLLITAQAQEDYPASLEFGYEALRIAEERSDARMVAAASNNTAGTLRCLGRLDEAEELFTRALTGFRDLHDRRGEAAALSNLSTTARRRGRHAAARTAMRDSLAVYTELGIVEGQLDAIEGLAQLDVLDGDPADGLRLLALAERERSALGAPSFTPDEIADRTRAEEQARARLGAAAVARVYREATATTLAAAVAGLLAR</sequence>
<dbReference type="GO" id="GO:0000160">
    <property type="term" value="P:phosphorelay signal transduction system"/>
    <property type="evidence" value="ECO:0007669"/>
    <property type="project" value="InterPro"/>
</dbReference>
<reference evidence="5 6" key="1">
    <citation type="submission" date="2023-07" db="EMBL/GenBank/DDBJ databases">
        <title>Sequencing the genomes of 1000 actinobacteria strains.</title>
        <authorList>
            <person name="Klenk H.-P."/>
        </authorList>
    </citation>
    <scope>NUCLEOTIDE SEQUENCE [LARGE SCALE GENOMIC DNA]</scope>
    <source>
        <strain evidence="5 6">DSM 44711</strain>
    </source>
</reference>
<comment type="similarity">
    <text evidence="1">Belongs to the AfsR/DnrI/RedD regulatory family.</text>
</comment>
<evidence type="ECO:0000256" key="2">
    <source>
        <dbReference type="ARBA" id="ARBA00023125"/>
    </source>
</evidence>
<dbReference type="InterPro" id="IPR016032">
    <property type="entry name" value="Sig_transdc_resp-reg_C-effctor"/>
</dbReference>
<dbReference type="EMBL" id="JAVDYC010000001">
    <property type="protein sequence ID" value="MDR7322429.1"/>
    <property type="molecule type" value="Genomic_DNA"/>
</dbReference>
<dbReference type="InterPro" id="IPR005158">
    <property type="entry name" value="BTAD"/>
</dbReference>
<dbReference type="GO" id="GO:0006355">
    <property type="term" value="P:regulation of DNA-templated transcription"/>
    <property type="evidence" value="ECO:0007669"/>
    <property type="project" value="InterPro"/>
</dbReference>
<dbReference type="Pfam" id="PF25872">
    <property type="entry name" value="HTH_77"/>
    <property type="match status" value="1"/>
</dbReference>
<feature type="DNA-binding region" description="OmpR/PhoB-type" evidence="3">
    <location>
        <begin position="1"/>
        <end position="83"/>
    </location>
</feature>
<dbReference type="Proteomes" id="UP001183629">
    <property type="component" value="Unassembled WGS sequence"/>
</dbReference>
<dbReference type="SUPFAM" id="SSF46894">
    <property type="entry name" value="C-terminal effector domain of the bipartite response regulators"/>
    <property type="match status" value="1"/>
</dbReference>
<gene>
    <name evidence="5" type="ORF">J2S44_002679</name>
</gene>
<dbReference type="SUPFAM" id="SSF48452">
    <property type="entry name" value="TPR-like"/>
    <property type="match status" value="2"/>
</dbReference>
<evidence type="ECO:0000256" key="3">
    <source>
        <dbReference type="PROSITE-ProRule" id="PRU01091"/>
    </source>
</evidence>
<dbReference type="PANTHER" id="PTHR47691">
    <property type="entry name" value="REGULATOR-RELATED"/>
    <property type="match status" value="1"/>
</dbReference>
<dbReference type="SMART" id="SM00862">
    <property type="entry name" value="Trans_reg_C"/>
    <property type="match status" value="1"/>
</dbReference>
<dbReference type="RefSeq" id="WP_310412808.1">
    <property type="nucleotide sequence ID" value="NZ_JAVDYC010000001.1"/>
</dbReference>
<organism evidence="5 6">
    <name type="scientific">Catenuloplanes niger</name>
    <dbReference type="NCBI Taxonomy" id="587534"/>
    <lineage>
        <taxon>Bacteria</taxon>
        <taxon>Bacillati</taxon>
        <taxon>Actinomycetota</taxon>
        <taxon>Actinomycetes</taxon>
        <taxon>Micromonosporales</taxon>
        <taxon>Micromonosporaceae</taxon>
        <taxon>Catenuloplanes</taxon>
    </lineage>
</organism>
<dbReference type="InterPro" id="IPR027417">
    <property type="entry name" value="P-loop_NTPase"/>
</dbReference>
<name>A0AAE3ZM35_9ACTN</name>
<dbReference type="Gene3D" id="1.25.40.10">
    <property type="entry name" value="Tetratricopeptide repeat domain"/>
    <property type="match status" value="2"/>
</dbReference>
<dbReference type="SUPFAM" id="SSF52540">
    <property type="entry name" value="P-loop containing nucleoside triphosphate hydrolases"/>
    <property type="match status" value="1"/>
</dbReference>
<protein>
    <submittedName>
        <fullName evidence="5">ATPase/DNA-binding SARP family transcriptional activator</fullName>
    </submittedName>
</protein>
<feature type="domain" description="OmpR/PhoB-type" evidence="4">
    <location>
        <begin position="1"/>
        <end position="83"/>
    </location>
</feature>
<dbReference type="Pfam" id="PF03704">
    <property type="entry name" value="BTAD"/>
    <property type="match status" value="1"/>
</dbReference>
<evidence type="ECO:0000259" key="4">
    <source>
        <dbReference type="PROSITE" id="PS51755"/>
    </source>
</evidence>
<comment type="caution">
    <text evidence="5">The sequence shown here is derived from an EMBL/GenBank/DDBJ whole genome shotgun (WGS) entry which is preliminary data.</text>
</comment>
<dbReference type="InterPro" id="IPR011990">
    <property type="entry name" value="TPR-like_helical_dom_sf"/>
</dbReference>
<dbReference type="InterPro" id="IPR058852">
    <property type="entry name" value="HTH_77"/>
</dbReference>
<accession>A0AAE3ZM35</accession>
<dbReference type="Pfam" id="PF13424">
    <property type="entry name" value="TPR_12"/>
    <property type="match status" value="2"/>
</dbReference>
<evidence type="ECO:0000256" key="1">
    <source>
        <dbReference type="ARBA" id="ARBA00005820"/>
    </source>
</evidence>
<dbReference type="PROSITE" id="PS51755">
    <property type="entry name" value="OMPR_PHOB"/>
    <property type="match status" value="1"/>
</dbReference>
<keyword evidence="6" id="KW-1185">Reference proteome</keyword>
<keyword evidence="2 3" id="KW-0238">DNA-binding</keyword>
<dbReference type="Gene3D" id="3.40.50.300">
    <property type="entry name" value="P-loop containing nucleotide triphosphate hydrolases"/>
    <property type="match status" value="1"/>
</dbReference>
<dbReference type="PANTHER" id="PTHR47691:SF3">
    <property type="entry name" value="HTH-TYPE TRANSCRIPTIONAL REGULATOR RV0890C-RELATED"/>
    <property type="match status" value="1"/>
</dbReference>
<evidence type="ECO:0000313" key="5">
    <source>
        <dbReference type="EMBL" id="MDR7322429.1"/>
    </source>
</evidence>
<dbReference type="InterPro" id="IPR001867">
    <property type="entry name" value="OmpR/PhoB-type_DNA-bd"/>
</dbReference>
<proteinExistence type="inferred from homology"/>
<evidence type="ECO:0000313" key="6">
    <source>
        <dbReference type="Proteomes" id="UP001183629"/>
    </source>
</evidence>
<dbReference type="GO" id="GO:0003677">
    <property type="term" value="F:DNA binding"/>
    <property type="evidence" value="ECO:0007669"/>
    <property type="project" value="UniProtKB-UniRule"/>
</dbReference>